<dbReference type="InterPro" id="IPR012349">
    <property type="entry name" value="Split_barrel_FMN-bd"/>
</dbReference>
<dbReference type="RefSeq" id="WP_222991989.1">
    <property type="nucleotide sequence ID" value="NZ_JAINVV010000010.1"/>
</dbReference>
<gene>
    <name evidence="1" type="ORF">K7G82_21430</name>
</gene>
<reference evidence="1 2" key="1">
    <citation type="submission" date="2021-08" db="EMBL/GenBank/DDBJ databases">
        <authorList>
            <person name="Tuo L."/>
        </authorList>
    </citation>
    <scope>NUCLEOTIDE SEQUENCE [LARGE SCALE GENOMIC DNA]</scope>
    <source>
        <strain evidence="1 2">JCM 31229</strain>
    </source>
</reference>
<comment type="caution">
    <text evidence="1">The sequence shown here is derived from an EMBL/GenBank/DDBJ whole genome shotgun (WGS) entry which is preliminary data.</text>
</comment>
<dbReference type="Pfam" id="PF04299">
    <property type="entry name" value="FMN_bind_2"/>
    <property type="match status" value="1"/>
</dbReference>
<name>A0ABS7PW65_9SPHN</name>
<evidence type="ECO:0000313" key="2">
    <source>
        <dbReference type="Proteomes" id="UP000706039"/>
    </source>
</evidence>
<sequence length="200" mass="22116">MHPDPKFRWEDRAAMRDFVTEIGFGTLFAATPDGPRAAHVPVIFVAEDRIGFHVSRGNGIARHLDGATALFSAHGPDAYVSPDWYGLEDQVPTWNYLAVELEGRVAKMDRDALLDQIDRLSAEHEARLAPKPIWTRAKMHPGTLDKMLGAITGYTLEIQAWRGTRKLGQNKSDAARLAAADGLDASGKRAMAHLMRHLPL</sequence>
<dbReference type="PANTHER" id="PTHR35802:SF1">
    <property type="entry name" value="PROTEASE SYNTHASE AND SPORULATION PROTEIN PAI 2"/>
    <property type="match status" value="1"/>
</dbReference>
<evidence type="ECO:0000313" key="1">
    <source>
        <dbReference type="EMBL" id="MBY8824880.1"/>
    </source>
</evidence>
<dbReference type="InterPro" id="IPR007396">
    <property type="entry name" value="TR_PAI2-type"/>
</dbReference>
<dbReference type="Gene3D" id="2.30.110.10">
    <property type="entry name" value="Electron Transport, Fmn-binding Protein, Chain A"/>
    <property type="match status" value="1"/>
</dbReference>
<proteinExistence type="predicted"/>
<dbReference type="EMBL" id="JAINVV010000010">
    <property type="protein sequence ID" value="MBY8824880.1"/>
    <property type="molecule type" value="Genomic_DNA"/>
</dbReference>
<accession>A0ABS7PW65</accession>
<protein>
    <submittedName>
        <fullName evidence="1">FMN-binding negative transcriptional regulator</fullName>
    </submittedName>
</protein>
<dbReference type="PANTHER" id="PTHR35802">
    <property type="entry name" value="PROTEASE SYNTHASE AND SPORULATION PROTEIN PAI 2"/>
    <property type="match status" value="1"/>
</dbReference>
<dbReference type="Proteomes" id="UP000706039">
    <property type="component" value="Unassembled WGS sequence"/>
</dbReference>
<dbReference type="SUPFAM" id="SSF50475">
    <property type="entry name" value="FMN-binding split barrel"/>
    <property type="match status" value="1"/>
</dbReference>
<dbReference type="PIRSF" id="PIRSF010372">
    <property type="entry name" value="PaiB"/>
    <property type="match status" value="1"/>
</dbReference>
<organism evidence="1 2">
    <name type="scientific">Sphingomonas colocasiae</name>
    <dbReference type="NCBI Taxonomy" id="1848973"/>
    <lineage>
        <taxon>Bacteria</taxon>
        <taxon>Pseudomonadati</taxon>
        <taxon>Pseudomonadota</taxon>
        <taxon>Alphaproteobacteria</taxon>
        <taxon>Sphingomonadales</taxon>
        <taxon>Sphingomonadaceae</taxon>
        <taxon>Sphingomonas</taxon>
    </lineage>
</organism>
<keyword evidence="2" id="KW-1185">Reference proteome</keyword>